<accession>A0ABN9XDC8</accession>
<dbReference type="InterPro" id="IPR000408">
    <property type="entry name" value="Reg_chr_condens"/>
</dbReference>
<dbReference type="InterPro" id="IPR009091">
    <property type="entry name" value="RCC1/BLIP-II"/>
</dbReference>
<evidence type="ECO:0000313" key="4">
    <source>
        <dbReference type="Proteomes" id="UP001189429"/>
    </source>
</evidence>
<dbReference type="PROSITE" id="PS50012">
    <property type="entry name" value="RCC1_3"/>
    <property type="match status" value="1"/>
</dbReference>
<evidence type="ECO:0000256" key="1">
    <source>
        <dbReference type="PROSITE-ProRule" id="PRU00235"/>
    </source>
</evidence>
<reference evidence="3" key="1">
    <citation type="submission" date="2023-10" db="EMBL/GenBank/DDBJ databases">
        <authorList>
            <person name="Chen Y."/>
            <person name="Shah S."/>
            <person name="Dougan E. K."/>
            <person name="Thang M."/>
            <person name="Chan C."/>
        </authorList>
    </citation>
    <scope>NUCLEOTIDE SEQUENCE [LARGE SCALE GENOMIC DNA]</scope>
</reference>
<comment type="caution">
    <text evidence="3">The sequence shown here is derived from an EMBL/GenBank/DDBJ whole genome shotgun (WGS) entry which is preliminary data.</text>
</comment>
<feature type="repeat" description="RCC1" evidence="1">
    <location>
        <begin position="170"/>
        <end position="210"/>
    </location>
</feature>
<evidence type="ECO:0000313" key="3">
    <source>
        <dbReference type="EMBL" id="CAK0895834.1"/>
    </source>
</evidence>
<organism evidence="3 4">
    <name type="scientific">Prorocentrum cordatum</name>
    <dbReference type="NCBI Taxonomy" id="2364126"/>
    <lineage>
        <taxon>Eukaryota</taxon>
        <taxon>Sar</taxon>
        <taxon>Alveolata</taxon>
        <taxon>Dinophyceae</taxon>
        <taxon>Prorocentrales</taxon>
        <taxon>Prorocentraceae</taxon>
        <taxon>Prorocentrum</taxon>
    </lineage>
</organism>
<dbReference type="Gene3D" id="2.130.10.30">
    <property type="entry name" value="Regulator of chromosome condensation 1/beta-lactamase-inhibitor protein II"/>
    <property type="match status" value="1"/>
</dbReference>
<dbReference type="Pfam" id="PF13540">
    <property type="entry name" value="RCC1_2"/>
    <property type="match status" value="2"/>
</dbReference>
<protein>
    <submittedName>
        <fullName evidence="3">Uncharacterized protein</fullName>
    </submittedName>
</protein>
<feature type="compositionally biased region" description="Basic and acidic residues" evidence="2">
    <location>
        <begin position="43"/>
        <end position="58"/>
    </location>
</feature>
<name>A0ABN9XDC8_9DINO</name>
<sequence length="328" mass="34090">SPSRGPPQGPVRPLAGPAPIGGPRASSALPTDGRRGCVPHGPAPERRNGRSPRSECVRPVRRAGAGGRRDLHARRRGLAPHGPAPERRHGRGLRPECGRPVRRAGAGGRRDLHARRPCGQNAHGQCDVPALEVGVTYTHVACDVPALEGGVTYTHVAAGGRYTVLFRSDGTVAAFGQNEHGQCDVPALEGGVVYTHAAAGPHHTVLLRSDGTVAACGQNADGQCDVPALEGGVTYTARLFGVKLLLQASFDGVSLRFLTLGGVERCRLLVAPGALLADVHHQLLDENAAGRLGPGFDRVDAVLPDRLLLSEASVDETVASVFGPARGG</sequence>
<feature type="region of interest" description="Disordered" evidence="2">
    <location>
        <begin position="1"/>
        <end position="112"/>
    </location>
</feature>
<dbReference type="Proteomes" id="UP001189429">
    <property type="component" value="Unassembled WGS sequence"/>
</dbReference>
<feature type="compositionally biased region" description="Pro residues" evidence="2">
    <location>
        <begin position="1"/>
        <end position="10"/>
    </location>
</feature>
<dbReference type="SUPFAM" id="SSF50985">
    <property type="entry name" value="RCC1/BLIP-II"/>
    <property type="match status" value="1"/>
</dbReference>
<dbReference type="EMBL" id="CAUYUJ010020093">
    <property type="protein sequence ID" value="CAK0895834.1"/>
    <property type="molecule type" value="Genomic_DNA"/>
</dbReference>
<feature type="non-terminal residue" evidence="3">
    <location>
        <position position="1"/>
    </location>
</feature>
<gene>
    <name evidence="3" type="ORF">PCOR1329_LOCUS74456</name>
</gene>
<keyword evidence="4" id="KW-1185">Reference proteome</keyword>
<evidence type="ECO:0000256" key="2">
    <source>
        <dbReference type="SAM" id="MobiDB-lite"/>
    </source>
</evidence>
<proteinExistence type="predicted"/>